<dbReference type="Proteomes" id="UP000095342">
    <property type="component" value="Chromosome"/>
</dbReference>
<dbReference type="KEGG" id="aaeo:BJI67_06010"/>
<evidence type="ECO:0000313" key="2">
    <source>
        <dbReference type="Proteomes" id="UP000095342"/>
    </source>
</evidence>
<protein>
    <submittedName>
        <fullName evidence="1">Uncharacterized protein</fullName>
    </submittedName>
</protein>
<keyword evidence="2" id="KW-1185">Reference proteome</keyword>
<gene>
    <name evidence="1" type="ORF">BJI67_06010</name>
</gene>
<proteinExistence type="predicted"/>
<evidence type="ECO:0000313" key="1">
    <source>
        <dbReference type="EMBL" id="AOV16677.1"/>
    </source>
</evidence>
<sequence length="91" mass="9871">MPRVWHEAGPGSNIEDTLARLQCSEIEKALGHARMQFAAPVSGTRIEKLGHARLIGRGHPGIRHRRTPAHAWSIGCMCAQGAAEPSQQVDV</sequence>
<dbReference type="AlphaFoldDB" id="A0A1D8K6S9"/>
<organism evidence="1 2">
    <name type="scientific">Acidihalobacter aeolianus</name>
    <dbReference type="NCBI Taxonomy" id="2792603"/>
    <lineage>
        <taxon>Bacteria</taxon>
        <taxon>Pseudomonadati</taxon>
        <taxon>Pseudomonadota</taxon>
        <taxon>Gammaproteobacteria</taxon>
        <taxon>Chromatiales</taxon>
        <taxon>Ectothiorhodospiraceae</taxon>
        <taxon>Acidihalobacter</taxon>
    </lineage>
</organism>
<dbReference type="EMBL" id="CP017448">
    <property type="protein sequence ID" value="AOV16677.1"/>
    <property type="molecule type" value="Genomic_DNA"/>
</dbReference>
<accession>A0A1D8K6S9</accession>
<name>A0A1D8K6S9_9GAMM</name>
<reference evidence="1 2" key="1">
    <citation type="submission" date="2016-09" db="EMBL/GenBank/DDBJ databases">
        <title>Acidihalobacter prosperus V6 (DSM14174).</title>
        <authorList>
            <person name="Khaleque H.N."/>
            <person name="Ramsay J.P."/>
            <person name="Murphy R.J.T."/>
            <person name="Kaksonen A.H."/>
            <person name="Boxall N.J."/>
            <person name="Watkin E.L.J."/>
        </authorList>
    </citation>
    <scope>NUCLEOTIDE SEQUENCE [LARGE SCALE GENOMIC DNA]</scope>
    <source>
        <strain evidence="1 2">V6</strain>
    </source>
</reference>